<keyword evidence="1 3" id="KW-0238">DNA-binding</keyword>
<gene>
    <name evidence="3" type="ORF">J2S73_003914</name>
</gene>
<dbReference type="Pfam" id="PF12833">
    <property type="entry name" value="HTH_18"/>
    <property type="match status" value="1"/>
</dbReference>
<dbReference type="EMBL" id="JAUSUL010000005">
    <property type="protein sequence ID" value="MDQ0317430.1"/>
    <property type="molecule type" value="Genomic_DNA"/>
</dbReference>
<name>A0AAE4AUI0_9HYPH</name>
<dbReference type="PANTHER" id="PTHR47894">
    <property type="entry name" value="HTH-TYPE TRANSCRIPTIONAL REGULATOR GADX"/>
    <property type="match status" value="1"/>
</dbReference>
<proteinExistence type="predicted"/>
<sequence>MAQPLPPMTSATGMGPLPEFLADLGGREAIHRVFERADLPVALIEMRQTRLPMSALVRLFAEATDVAGDPLFGLRVGFAMEPEDYGLWMRYGLGALTLRTAIARLSCTMALHQSGPAITLGGTGDIFVWRYVPPPFPGLDAAHHADHVVPTMLKFARRYLGADWTPAWIEVPYVRDPYAGSREEKTSTDWRFGGAGIGLPLTREELTRPRPIAPDPASMSITLRDVRAAMRNRPPTFATAVGDLISLALLEGRTDMDTVAARLDLPVRTLQRRLSEDGTTYRWVLDGVRRTRAAELSAGGGLRIARIATVLGYADPSNYRRAARRWTD</sequence>
<dbReference type="GO" id="GO:0005829">
    <property type="term" value="C:cytosol"/>
    <property type="evidence" value="ECO:0007669"/>
    <property type="project" value="TreeGrafter"/>
</dbReference>
<dbReference type="Proteomes" id="UP001229244">
    <property type="component" value="Unassembled WGS sequence"/>
</dbReference>
<evidence type="ECO:0000259" key="2">
    <source>
        <dbReference type="PROSITE" id="PS01124"/>
    </source>
</evidence>
<dbReference type="InterPro" id="IPR018060">
    <property type="entry name" value="HTH_AraC"/>
</dbReference>
<dbReference type="Pfam" id="PF12625">
    <property type="entry name" value="Arabinose_bd"/>
    <property type="match status" value="1"/>
</dbReference>
<feature type="domain" description="HTH araC/xylS-type" evidence="2">
    <location>
        <begin position="239"/>
        <end position="328"/>
    </location>
</feature>
<dbReference type="InterPro" id="IPR032687">
    <property type="entry name" value="AraC-type_N"/>
</dbReference>
<evidence type="ECO:0000313" key="3">
    <source>
        <dbReference type="EMBL" id="MDQ0317430.1"/>
    </source>
</evidence>
<evidence type="ECO:0000256" key="1">
    <source>
        <dbReference type="ARBA" id="ARBA00023125"/>
    </source>
</evidence>
<dbReference type="PROSITE" id="PS01124">
    <property type="entry name" value="HTH_ARAC_FAMILY_2"/>
    <property type="match status" value="1"/>
</dbReference>
<dbReference type="AlphaFoldDB" id="A0AAE4AUI0"/>
<protein>
    <submittedName>
        <fullName evidence="3">AraC-like DNA-binding protein</fullName>
    </submittedName>
</protein>
<organism evidence="3 4">
    <name type="scientific">Amorphus orientalis</name>
    <dbReference type="NCBI Taxonomy" id="649198"/>
    <lineage>
        <taxon>Bacteria</taxon>
        <taxon>Pseudomonadati</taxon>
        <taxon>Pseudomonadota</taxon>
        <taxon>Alphaproteobacteria</taxon>
        <taxon>Hyphomicrobiales</taxon>
        <taxon>Amorphaceae</taxon>
        <taxon>Amorphus</taxon>
    </lineage>
</organism>
<dbReference type="GO" id="GO:0000976">
    <property type="term" value="F:transcription cis-regulatory region binding"/>
    <property type="evidence" value="ECO:0007669"/>
    <property type="project" value="TreeGrafter"/>
</dbReference>
<dbReference type="GO" id="GO:0003700">
    <property type="term" value="F:DNA-binding transcription factor activity"/>
    <property type="evidence" value="ECO:0007669"/>
    <property type="project" value="InterPro"/>
</dbReference>
<keyword evidence="4" id="KW-1185">Reference proteome</keyword>
<dbReference type="Gene3D" id="1.10.10.60">
    <property type="entry name" value="Homeodomain-like"/>
    <property type="match status" value="1"/>
</dbReference>
<comment type="caution">
    <text evidence="3">The sequence shown here is derived from an EMBL/GenBank/DDBJ whole genome shotgun (WGS) entry which is preliminary data.</text>
</comment>
<accession>A0AAE4AUI0</accession>
<dbReference type="RefSeq" id="WP_306887349.1">
    <property type="nucleotide sequence ID" value="NZ_JAUSUL010000005.1"/>
</dbReference>
<reference evidence="3" key="1">
    <citation type="submission" date="2023-07" db="EMBL/GenBank/DDBJ databases">
        <title>Genomic Encyclopedia of Type Strains, Phase IV (KMG-IV): sequencing the most valuable type-strain genomes for metagenomic binning, comparative biology and taxonomic classification.</title>
        <authorList>
            <person name="Goeker M."/>
        </authorList>
    </citation>
    <scope>NUCLEOTIDE SEQUENCE</scope>
    <source>
        <strain evidence="3">DSM 21202</strain>
    </source>
</reference>
<evidence type="ECO:0000313" key="4">
    <source>
        <dbReference type="Proteomes" id="UP001229244"/>
    </source>
</evidence>
<dbReference type="PANTHER" id="PTHR47894:SF4">
    <property type="entry name" value="HTH-TYPE TRANSCRIPTIONAL REGULATOR GADX"/>
    <property type="match status" value="1"/>
</dbReference>
<dbReference type="SMART" id="SM00342">
    <property type="entry name" value="HTH_ARAC"/>
    <property type="match status" value="1"/>
</dbReference>